<evidence type="ECO:0000256" key="1">
    <source>
        <dbReference type="SAM" id="MobiDB-lite"/>
    </source>
</evidence>
<accession>A0AAN7DDJ4</accession>
<dbReference type="Proteomes" id="UP001304243">
    <property type="component" value="Unassembled WGS sequence"/>
</dbReference>
<dbReference type="AlphaFoldDB" id="A0AAN7DDJ4"/>
<dbReference type="GO" id="GO:0003676">
    <property type="term" value="F:nucleic acid binding"/>
    <property type="evidence" value="ECO:0007669"/>
    <property type="project" value="InterPro"/>
</dbReference>
<protein>
    <recommendedName>
        <fullName evidence="2">G-patch domain-containing protein</fullName>
    </recommendedName>
</protein>
<dbReference type="PROSITE" id="PS50174">
    <property type="entry name" value="G_PATCH"/>
    <property type="match status" value="1"/>
</dbReference>
<keyword evidence="4" id="KW-1185">Reference proteome</keyword>
<feature type="compositionally biased region" description="Basic and acidic residues" evidence="1">
    <location>
        <begin position="25"/>
        <end position="42"/>
    </location>
</feature>
<feature type="compositionally biased region" description="Basic residues" evidence="1">
    <location>
        <begin position="1"/>
        <end position="17"/>
    </location>
</feature>
<feature type="region of interest" description="Disordered" evidence="1">
    <location>
        <begin position="111"/>
        <end position="145"/>
    </location>
</feature>
<sequence length="450" mass="51060">MARFKGNKSKNKEKRPRGGGFGFNKSRELKEFEGRVPDHDAPRQPPITQHTMQEEVVIVNNSVDTLNQPSTFDQLSRISMTHLTRSHVDAEELDELAEDLDFFFDSTPQPVSHHIKPDLSHTKQKTSPTKSHESDTKTAGNYQSKKRKIIQDESIYIDSEDDQDDALSISSSEDVSMLDALAHWGSNSALFHEEPAGHRFQSDDEEDYAILKNTPISDIFDSDQDIITTLDSDEEQATANTFNWDLDDSLNVPDHMKHSYRAVLKEEQRGLLKKQKKPKYKASRIRAVKGKSKRKNLIDRITDEFVSKPTVSKYLLADLTHLGRHTVVPKLAKLFKLKIVEERSSETIVELRKTPMTPTYKDLKRPKRRAIQTETTRRVKKRVSNIQIKEDANHGKQVASSSAPISSSNVGHRMLAAMGWKEGEAIGNNENGIKEPVKVYLRAKRRGLGA</sequence>
<proteinExistence type="predicted"/>
<evidence type="ECO:0000259" key="2">
    <source>
        <dbReference type="PROSITE" id="PS50174"/>
    </source>
</evidence>
<gene>
    <name evidence="3" type="ORF">ATC70_010393</name>
</gene>
<organism evidence="3 4">
    <name type="scientific">Mucor velutinosus</name>
    <dbReference type="NCBI Taxonomy" id="708070"/>
    <lineage>
        <taxon>Eukaryota</taxon>
        <taxon>Fungi</taxon>
        <taxon>Fungi incertae sedis</taxon>
        <taxon>Mucoromycota</taxon>
        <taxon>Mucoromycotina</taxon>
        <taxon>Mucoromycetes</taxon>
        <taxon>Mucorales</taxon>
        <taxon>Mucorineae</taxon>
        <taxon>Mucoraceae</taxon>
        <taxon>Mucor</taxon>
    </lineage>
</organism>
<dbReference type="Pfam" id="PF01585">
    <property type="entry name" value="G-patch"/>
    <property type="match status" value="1"/>
</dbReference>
<dbReference type="GeneID" id="89954079"/>
<dbReference type="EMBL" id="JASEJX010000014">
    <property type="protein sequence ID" value="KAK4515447.1"/>
    <property type="molecule type" value="Genomic_DNA"/>
</dbReference>
<evidence type="ECO:0000313" key="3">
    <source>
        <dbReference type="EMBL" id="KAK4515447.1"/>
    </source>
</evidence>
<evidence type="ECO:0000313" key="4">
    <source>
        <dbReference type="Proteomes" id="UP001304243"/>
    </source>
</evidence>
<dbReference type="RefSeq" id="XP_064682113.1">
    <property type="nucleotide sequence ID" value="XM_064829611.1"/>
</dbReference>
<feature type="domain" description="G-patch" evidence="2">
    <location>
        <begin position="407"/>
        <end position="450"/>
    </location>
</feature>
<comment type="caution">
    <text evidence="3">The sequence shown here is derived from an EMBL/GenBank/DDBJ whole genome shotgun (WGS) entry which is preliminary data.</text>
</comment>
<dbReference type="SMART" id="SM00443">
    <property type="entry name" value="G_patch"/>
    <property type="match status" value="1"/>
</dbReference>
<name>A0AAN7DDJ4_9FUNG</name>
<dbReference type="InterPro" id="IPR000467">
    <property type="entry name" value="G_patch_dom"/>
</dbReference>
<dbReference type="PANTHER" id="PTHR14195">
    <property type="entry name" value="G PATCH DOMAIN CONTAINING PROTEIN 2"/>
    <property type="match status" value="1"/>
</dbReference>
<feature type="region of interest" description="Disordered" evidence="1">
    <location>
        <begin position="1"/>
        <end position="50"/>
    </location>
</feature>
<dbReference type="InterPro" id="IPR051189">
    <property type="entry name" value="Splicing_assoc_domain"/>
</dbReference>
<reference evidence="3 4" key="1">
    <citation type="submission" date="2022-11" db="EMBL/GenBank/DDBJ databases">
        <title>Mucor velutinosus strain NIH1002 WGS.</title>
        <authorList>
            <person name="Subramanian P."/>
            <person name="Mullikin J.C."/>
            <person name="Segre J.A."/>
            <person name="Zelazny A.M."/>
        </authorList>
    </citation>
    <scope>NUCLEOTIDE SEQUENCE [LARGE SCALE GENOMIC DNA]</scope>
    <source>
        <strain evidence="3 4">NIH1002</strain>
    </source>
</reference>